<feature type="compositionally biased region" description="Polar residues" evidence="1">
    <location>
        <begin position="92"/>
        <end position="113"/>
    </location>
</feature>
<evidence type="ECO:0000256" key="1">
    <source>
        <dbReference type="SAM" id="MobiDB-lite"/>
    </source>
</evidence>
<evidence type="ECO:0000313" key="4">
    <source>
        <dbReference type="Proteomes" id="UP000305948"/>
    </source>
</evidence>
<proteinExistence type="predicted"/>
<dbReference type="Proteomes" id="UP000305948">
    <property type="component" value="Unassembled WGS sequence"/>
</dbReference>
<dbReference type="EMBL" id="ML213533">
    <property type="protein sequence ID" value="TFK46142.1"/>
    <property type="molecule type" value="Genomic_DNA"/>
</dbReference>
<feature type="region of interest" description="Disordered" evidence="1">
    <location>
        <begin position="925"/>
        <end position="948"/>
    </location>
</feature>
<keyword evidence="4" id="KW-1185">Reference proteome</keyword>
<dbReference type="Pfam" id="PF20231">
    <property type="entry name" value="DUF6589"/>
    <property type="match status" value="1"/>
</dbReference>
<sequence>MQHVFRVDLADNPSPSQTDDMPLRRLPELNGISEPFDIELLSTRGERYETSIDRQASSVLKYHSYTGPNHSIFQHVSFSAPAAPRPLFDSPDSASSTGSWPATPAPGTSMSSGGQLGVFPLSGYHQVSEPNHSMYNFSGYGGNPGSCWSEPAPGVLGSPIALRDERSGSPMEVEQDHNIDSPADFSSASDSMQHQHENRESAESRADVSMSPGDSGNEILHDLASSGSEATSFEQPRAPSPVPENNVATAVPTPVRQQGARKEGELCFVSPAKSKRSTKRDRLTPEQCLARALNGIKDAGFHSFGDFMATFLDNDAGYNSEPIVYQTLSAWLSGRNVLGRRPADILGCIHEHPKSVKNRNEDQADIHSVMPDYSSNLMDIDDDSWEDAPTGKSRTMATVGARAALDQWAVKRMLELIDTEADRLTRVPIFRSRKKWGWDFLACFSFDQIRKEMKEVGPVTWSCFTTLAVGYNQRENLADWRGSIAKKVRDLQYNDAAKSVKQLGVSVASKTSPVVILFDNINKQYRTSHQTLATKDEMRSGTASTLVMMEDVPEDALNPKQLQENIQKKERKNLTVGKLMDDIDREHMDNVGIANILQVWTKYVSFLKVHQPAVRNLFAGPLAKNRLPLRRSEVVPLQTSGIDESTTSGCLDVLRDITQSQMGMKDDDFEALLIPIAGDQLTIDRLRNGKLYTAKETSNYSGHRWVLPFIQLWHMKWAFLRVLFSAHWPKQAKDSCSLRKDCEDISRFKLNPTKCDFYPHHNAVMDTFEATLLGILWYAQFGDHILTTDLDASHDDTADQGSALRKRVLGSFRDRGDVATLLHVRSPLIAPWKASDDYTGDPDYSLWRRARDSIPRSAATLTLFSGTQCKPIYSGLGDYSWTRPQRRVSLGLRIYPIESPATRHNTVRSVPRSLGHRVILDRPSHSMSRLSFPSSPSPPVGSHAQGAHTHQLTASIIGFGSLRATHHSPDPLPLLAQPRRPSATTPATQVTVAQPRRRKVSYGVARGQDSSRVSS</sequence>
<dbReference type="OrthoDB" id="3240429at2759"/>
<evidence type="ECO:0000259" key="2">
    <source>
        <dbReference type="Pfam" id="PF20231"/>
    </source>
</evidence>
<feature type="compositionally biased region" description="Low complexity" evidence="1">
    <location>
        <begin position="983"/>
        <end position="994"/>
    </location>
</feature>
<feature type="region of interest" description="Disordered" evidence="1">
    <location>
        <begin position="87"/>
        <end position="114"/>
    </location>
</feature>
<dbReference type="STRING" id="5364.A0A5C3ML72"/>
<feature type="compositionally biased region" description="Polar residues" evidence="1">
    <location>
        <begin position="225"/>
        <end position="234"/>
    </location>
</feature>
<feature type="region of interest" description="Disordered" evidence="1">
    <location>
        <begin position="158"/>
        <end position="264"/>
    </location>
</feature>
<feature type="compositionally biased region" description="Low complexity" evidence="1">
    <location>
        <begin position="925"/>
        <end position="934"/>
    </location>
</feature>
<gene>
    <name evidence="3" type="ORF">OE88DRAFT_1739768</name>
</gene>
<feature type="region of interest" description="Disordered" evidence="1">
    <location>
        <begin position="967"/>
        <end position="1015"/>
    </location>
</feature>
<dbReference type="InterPro" id="IPR046496">
    <property type="entry name" value="DUF6589"/>
</dbReference>
<feature type="domain" description="DUF6589" evidence="2">
    <location>
        <begin position="570"/>
        <end position="779"/>
    </location>
</feature>
<feature type="compositionally biased region" description="Low complexity" evidence="1">
    <location>
        <begin position="180"/>
        <end position="191"/>
    </location>
</feature>
<name>A0A5C3ML72_9AGAM</name>
<feature type="compositionally biased region" description="Basic and acidic residues" evidence="1">
    <location>
        <begin position="193"/>
        <end position="206"/>
    </location>
</feature>
<dbReference type="AlphaFoldDB" id="A0A5C3ML72"/>
<accession>A0A5C3ML72</accession>
<protein>
    <recommendedName>
        <fullName evidence="2">DUF6589 domain-containing protein</fullName>
    </recommendedName>
</protein>
<feature type="region of interest" description="Disordered" evidence="1">
    <location>
        <begin position="7"/>
        <end position="28"/>
    </location>
</feature>
<organism evidence="3 4">
    <name type="scientific">Heliocybe sulcata</name>
    <dbReference type="NCBI Taxonomy" id="5364"/>
    <lineage>
        <taxon>Eukaryota</taxon>
        <taxon>Fungi</taxon>
        <taxon>Dikarya</taxon>
        <taxon>Basidiomycota</taxon>
        <taxon>Agaricomycotina</taxon>
        <taxon>Agaricomycetes</taxon>
        <taxon>Gloeophyllales</taxon>
        <taxon>Gloeophyllaceae</taxon>
        <taxon>Heliocybe</taxon>
    </lineage>
</organism>
<reference evidence="3 4" key="1">
    <citation type="journal article" date="2019" name="Nat. Ecol. Evol.">
        <title>Megaphylogeny resolves global patterns of mushroom evolution.</title>
        <authorList>
            <person name="Varga T."/>
            <person name="Krizsan K."/>
            <person name="Foldi C."/>
            <person name="Dima B."/>
            <person name="Sanchez-Garcia M."/>
            <person name="Sanchez-Ramirez S."/>
            <person name="Szollosi G.J."/>
            <person name="Szarkandi J.G."/>
            <person name="Papp V."/>
            <person name="Albert L."/>
            <person name="Andreopoulos W."/>
            <person name="Angelini C."/>
            <person name="Antonin V."/>
            <person name="Barry K.W."/>
            <person name="Bougher N.L."/>
            <person name="Buchanan P."/>
            <person name="Buyck B."/>
            <person name="Bense V."/>
            <person name="Catcheside P."/>
            <person name="Chovatia M."/>
            <person name="Cooper J."/>
            <person name="Damon W."/>
            <person name="Desjardin D."/>
            <person name="Finy P."/>
            <person name="Geml J."/>
            <person name="Haridas S."/>
            <person name="Hughes K."/>
            <person name="Justo A."/>
            <person name="Karasinski D."/>
            <person name="Kautmanova I."/>
            <person name="Kiss B."/>
            <person name="Kocsube S."/>
            <person name="Kotiranta H."/>
            <person name="LaButti K.M."/>
            <person name="Lechner B.E."/>
            <person name="Liimatainen K."/>
            <person name="Lipzen A."/>
            <person name="Lukacs Z."/>
            <person name="Mihaltcheva S."/>
            <person name="Morgado L.N."/>
            <person name="Niskanen T."/>
            <person name="Noordeloos M.E."/>
            <person name="Ohm R.A."/>
            <person name="Ortiz-Santana B."/>
            <person name="Ovrebo C."/>
            <person name="Racz N."/>
            <person name="Riley R."/>
            <person name="Savchenko A."/>
            <person name="Shiryaev A."/>
            <person name="Soop K."/>
            <person name="Spirin V."/>
            <person name="Szebenyi C."/>
            <person name="Tomsovsky M."/>
            <person name="Tulloss R.E."/>
            <person name="Uehling J."/>
            <person name="Grigoriev I.V."/>
            <person name="Vagvolgyi C."/>
            <person name="Papp T."/>
            <person name="Martin F.M."/>
            <person name="Miettinen O."/>
            <person name="Hibbett D.S."/>
            <person name="Nagy L.G."/>
        </authorList>
    </citation>
    <scope>NUCLEOTIDE SEQUENCE [LARGE SCALE GENOMIC DNA]</scope>
    <source>
        <strain evidence="3 4">OMC1185</strain>
    </source>
</reference>
<evidence type="ECO:0000313" key="3">
    <source>
        <dbReference type="EMBL" id="TFK46142.1"/>
    </source>
</evidence>